<dbReference type="GeneID" id="19147825"/>
<evidence type="ECO:0000256" key="4">
    <source>
        <dbReference type="ARBA" id="ARBA00022692"/>
    </source>
</evidence>
<accession>W6Y8B3</accession>
<dbReference type="Gene3D" id="1.50.40.10">
    <property type="entry name" value="Mitochondrial carrier domain"/>
    <property type="match status" value="1"/>
</dbReference>
<comment type="similarity">
    <text evidence="2 11">Belongs to the mitochondrial carrier (TC 2.A.29) family.</text>
</comment>
<dbReference type="AlphaFoldDB" id="W6Y8B3"/>
<dbReference type="PANTHER" id="PTHR45788:SF2">
    <property type="entry name" value="SUCCINATE_FUMARATE MITOCHONDRIAL TRANSPORTER"/>
    <property type="match status" value="1"/>
</dbReference>
<dbReference type="PROSITE" id="PS50920">
    <property type="entry name" value="SOLCAR"/>
    <property type="match status" value="3"/>
</dbReference>
<keyword evidence="4 10" id="KW-0812">Transmembrane</keyword>
<sequence length="320" mass="34869">MTQGKHSQRYERASNGRSSYQHLLAGGGAGMMEGLICHPLDTIKVRMQTAVGRNAYQTSKSIIQRDSILGFYRGFSPVLCGIVPKIAIRFASFETYKSLLALPDGSHPSHRLLLAGLAAGVTESVLVVTPMEMVKIRLQFQKHTAKPRGAIQVVLDIVRYEGISKLWTGISLTSLRQGTNQAANFFVYSHLKSHALERGGRGSSTLPSYQTALIGLVSGSVGPLCNAPIDTIKTKVQKSPALPGESNFRRIVYLTHQLVTKDGLPALYRGIGPRILRVGLGQAVSFTAYEFLMAQIHTLQSYGRYIDAASTGLKDLVELQ</sequence>
<feature type="repeat" description="Solcar" evidence="10">
    <location>
        <begin position="17"/>
        <end position="99"/>
    </location>
</feature>
<dbReference type="InterPro" id="IPR018108">
    <property type="entry name" value="MCP_transmembrane"/>
</dbReference>
<dbReference type="InterPro" id="IPR002067">
    <property type="entry name" value="MCP"/>
</dbReference>
<keyword evidence="13" id="KW-1185">Reference proteome</keyword>
<protein>
    <recommendedName>
        <fullName evidence="14">Mitochondrial thiamine pyrophosphate carrier 1</fullName>
    </recommendedName>
</protein>
<evidence type="ECO:0000256" key="8">
    <source>
        <dbReference type="ARBA" id="ARBA00023128"/>
    </source>
</evidence>
<evidence type="ECO:0000256" key="5">
    <source>
        <dbReference type="ARBA" id="ARBA00022737"/>
    </source>
</evidence>
<dbReference type="InterPro" id="IPR023395">
    <property type="entry name" value="MCP_dom_sf"/>
</dbReference>
<dbReference type="HOGENOM" id="CLU_015166_5_0_1"/>
<name>W6Y8B3_COCC2</name>
<gene>
    <name evidence="12" type="ORF">COCCADRAFT_34725</name>
</gene>
<keyword evidence="9 10" id="KW-0472">Membrane</keyword>
<keyword evidence="6" id="KW-0999">Mitochondrion inner membrane</keyword>
<evidence type="ECO:0000256" key="3">
    <source>
        <dbReference type="ARBA" id="ARBA00022448"/>
    </source>
</evidence>
<evidence type="ECO:0000256" key="9">
    <source>
        <dbReference type="ARBA" id="ARBA00023136"/>
    </source>
</evidence>
<reference evidence="12 13" key="1">
    <citation type="journal article" date="2013" name="PLoS Genet.">
        <title>Comparative genome structure, secondary metabolite, and effector coding capacity across Cochliobolus pathogens.</title>
        <authorList>
            <person name="Condon B.J."/>
            <person name="Leng Y."/>
            <person name="Wu D."/>
            <person name="Bushley K.E."/>
            <person name="Ohm R.A."/>
            <person name="Otillar R."/>
            <person name="Martin J."/>
            <person name="Schackwitz W."/>
            <person name="Grimwood J."/>
            <person name="MohdZainudin N."/>
            <person name="Xue C."/>
            <person name="Wang R."/>
            <person name="Manning V.A."/>
            <person name="Dhillon B."/>
            <person name="Tu Z.J."/>
            <person name="Steffenson B.J."/>
            <person name="Salamov A."/>
            <person name="Sun H."/>
            <person name="Lowry S."/>
            <person name="LaButti K."/>
            <person name="Han J."/>
            <person name="Copeland A."/>
            <person name="Lindquist E."/>
            <person name="Barry K."/>
            <person name="Schmutz J."/>
            <person name="Baker S.E."/>
            <person name="Ciuffetti L.M."/>
            <person name="Grigoriev I.V."/>
            <person name="Zhong S."/>
            <person name="Turgeon B.G."/>
        </authorList>
    </citation>
    <scope>NUCLEOTIDE SEQUENCE [LARGE SCALE GENOMIC DNA]</scope>
    <source>
        <strain evidence="12 13">26-R-13</strain>
    </source>
</reference>
<evidence type="ECO:0000256" key="6">
    <source>
        <dbReference type="ARBA" id="ARBA00022792"/>
    </source>
</evidence>
<organism evidence="12 13">
    <name type="scientific">Cochliobolus carbonum (strain 26-R-13)</name>
    <name type="common">Maize leaf spot fungus</name>
    <name type="synonym">Bipolaris zeicola</name>
    <dbReference type="NCBI Taxonomy" id="930089"/>
    <lineage>
        <taxon>Eukaryota</taxon>
        <taxon>Fungi</taxon>
        <taxon>Dikarya</taxon>
        <taxon>Ascomycota</taxon>
        <taxon>Pezizomycotina</taxon>
        <taxon>Dothideomycetes</taxon>
        <taxon>Pleosporomycetidae</taxon>
        <taxon>Pleosporales</taxon>
        <taxon>Pleosporineae</taxon>
        <taxon>Pleosporaceae</taxon>
        <taxon>Bipolaris</taxon>
    </lineage>
</organism>
<dbReference type="STRING" id="930089.W6Y8B3"/>
<keyword evidence="8" id="KW-0496">Mitochondrion</keyword>
<evidence type="ECO:0000313" key="13">
    <source>
        <dbReference type="Proteomes" id="UP000053841"/>
    </source>
</evidence>
<dbReference type="EMBL" id="KI964569">
    <property type="protein sequence ID" value="EUC35872.1"/>
    <property type="molecule type" value="Genomic_DNA"/>
</dbReference>
<evidence type="ECO:0000256" key="1">
    <source>
        <dbReference type="ARBA" id="ARBA00004448"/>
    </source>
</evidence>
<dbReference type="GO" id="GO:0005469">
    <property type="term" value="F:succinate:fumarate antiporter activity"/>
    <property type="evidence" value="ECO:0007669"/>
    <property type="project" value="TreeGrafter"/>
</dbReference>
<dbReference type="KEGG" id="bze:COCCADRAFT_34725"/>
<evidence type="ECO:0000256" key="2">
    <source>
        <dbReference type="ARBA" id="ARBA00006375"/>
    </source>
</evidence>
<dbReference type="InterPro" id="IPR049563">
    <property type="entry name" value="TXTP-like"/>
</dbReference>
<dbReference type="PRINTS" id="PR00926">
    <property type="entry name" value="MITOCARRIER"/>
</dbReference>
<dbReference type="Proteomes" id="UP000053841">
    <property type="component" value="Unassembled WGS sequence"/>
</dbReference>
<evidence type="ECO:0000256" key="10">
    <source>
        <dbReference type="PROSITE-ProRule" id="PRU00282"/>
    </source>
</evidence>
<feature type="repeat" description="Solcar" evidence="10">
    <location>
        <begin position="206"/>
        <end position="295"/>
    </location>
</feature>
<dbReference type="GO" id="GO:0005743">
    <property type="term" value="C:mitochondrial inner membrane"/>
    <property type="evidence" value="ECO:0007669"/>
    <property type="project" value="UniProtKB-SubCell"/>
</dbReference>
<evidence type="ECO:0000313" key="12">
    <source>
        <dbReference type="EMBL" id="EUC35872.1"/>
    </source>
</evidence>
<keyword evidence="5" id="KW-0677">Repeat</keyword>
<dbReference type="PANTHER" id="PTHR45788">
    <property type="entry name" value="SUCCINATE/FUMARATE MITOCHONDRIAL TRANSPORTER-RELATED"/>
    <property type="match status" value="1"/>
</dbReference>
<dbReference type="eggNOG" id="KOG0756">
    <property type="taxonomic scope" value="Eukaryota"/>
</dbReference>
<feature type="repeat" description="Solcar" evidence="10">
    <location>
        <begin position="110"/>
        <end position="194"/>
    </location>
</feature>
<evidence type="ECO:0008006" key="14">
    <source>
        <dbReference type="Google" id="ProtNLM"/>
    </source>
</evidence>
<comment type="subcellular location">
    <subcellularLocation>
        <location evidence="1">Mitochondrion inner membrane</location>
        <topology evidence="1">Multi-pass membrane protein</topology>
    </subcellularLocation>
</comment>
<dbReference type="RefSeq" id="XP_007709848.1">
    <property type="nucleotide sequence ID" value="XM_007711658.1"/>
</dbReference>
<dbReference type="Pfam" id="PF00153">
    <property type="entry name" value="Mito_carr"/>
    <property type="match status" value="3"/>
</dbReference>
<dbReference type="SUPFAM" id="SSF103506">
    <property type="entry name" value="Mitochondrial carrier"/>
    <property type="match status" value="1"/>
</dbReference>
<evidence type="ECO:0000256" key="7">
    <source>
        <dbReference type="ARBA" id="ARBA00022989"/>
    </source>
</evidence>
<dbReference type="OrthoDB" id="14252at2759"/>
<keyword evidence="3 11" id="KW-0813">Transport</keyword>
<keyword evidence="7" id="KW-1133">Transmembrane helix</keyword>
<proteinExistence type="inferred from homology"/>
<evidence type="ECO:0000256" key="11">
    <source>
        <dbReference type="RuleBase" id="RU000488"/>
    </source>
</evidence>